<feature type="domain" description="DOMON" evidence="1">
    <location>
        <begin position="34"/>
        <end position="152"/>
    </location>
</feature>
<evidence type="ECO:0000313" key="2">
    <source>
        <dbReference type="EMBL" id="SDU34643.1"/>
    </source>
</evidence>
<dbReference type="PROSITE" id="PS50836">
    <property type="entry name" value="DOMON"/>
    <property type="match status" value="1"/>
</dbReference>
<evidence type="ECO:0000313" key="3">
    <source>
        <dbReference type="Proteomes" id="UP000199608"/>
    </source>
</evidence>
<dbReference type="AlphaFoldDB" id="A0A1H2HRU9"/>
<dbReference type="Proteomes" id="UP000199608">
    <property type="component" value="Unassembled WGS sequence"/>
</dbReference>
<proteinExistence type="predicted"/>
<dbReference type="GO" id="GO:0006589">
    <property type="term" value="P:octopamine biosynthetic process"/>
    <property type="evidence" value="ECO:0007669"/>
    <property type="project" value="TreeGrafter"/>
</dbReference>
<dbReference type="SMART" id="SM00664">
    <property type="entry name" value="DoH"/>
    <property type="match status" value="1"/>
</dbReference>
<dbReference type="GO" id="GO:0042421">
    <property type="term" value="P:norepinephrine biosynthetic process"/>
    <property type="evidence" value="ECO:0007669"/>
    <property type="project" value="TreeGrafter"/>
</dbReference>
<dbReference type="InterPro" id="IPR005018">
    <property type="entry name" value="DOMON_domain"/>
</dbReference>
<dbReference type="GO" id="GO:0030667">
    <property type="term" value="C:secretory granule membrane"/>
    <property type="evidence" value="ECO:0007669"/>
    <property type="project" value="TreeGrafter"/>
</dbReference>
<keyword evidence="3" id="KW-1185">Reference proteome</keyword>
<dbReference type="GO" id="GO:0004500">
    <property type="term" value="F:dopamine beta-monooxygenase activity"/>
    <property type="evidence" value="ECO:0007669"/>
    <property type="project" value="InterPro"/>
</dbReference>
<dbReference type="Pfam" id="PF03351">
    <property type="entry name" value="DOMON"/>
    <property type="match status" value="1"/>
</dbReference>
<dbReference type="RefSeq" id="WP_014957031.1">
    <property type="nucleotide sequence ID" value="NZ_FNLL01000007.1"/>
</dbReference>
<name>A0A1H2HRU9_9BACT</name>
<dbReference type="CDD" id="cd09631">
    <property type="entry name" value="DOMON_DOH"/>
    <property type="match status" value="1"/>
</dbReference>
<dbReference type="PANTHER" id="PTHR10157">
    <property type="entry name" value="DOPAMINE BETA HYDROXYLASE RELATED"/>
    <property type="match status" value="1"/>
</dbReference>
<dbReference type="GO" id="GO:0042420">
    <property type="term" value="P:dopamine catabolic process"/>
    <property type="evidence" value="ECO:0007669"/>
    <property type="project" value="TreeGrafter"/>
</dbReference>
<accession>A0A1H2HRU9</accession>
<organism evidence="2 3">
    <name type="scientific">Desulfobacula phenolica</name>
    <dbReference type="NCBI Taxonomy" id="90732"/>
    <lineage>
        <taxon>Bacteria</taxon>
        <taxon>Pseudomonadati</taxon>
        <taxon>Thermodesulfobacteriota</taxon>
        <taxon>Desulfobacteria</taxon>
        <taxon>Desulfobacterales</taxon>
        <taxon>Desulfobacteraceae</taxon>
        <taxon>Desulfobacula</taxon>
    </lineage>
</organism>
<dbReference type="PANTHER" id="PTHR10157:SF23">
    <property type="entry name" value="MOXD1 HOMOLOG 1"/>
    <property type="match status" value="1"/>
</dbReference>
<protein>
    <submittedName>
        <fullName evidence="2">DOMON domain-containing protein</fullName>
    </submittedName>
</protein>
<dbReference type="InterPro" id="IPR000945">
    <property type="entry name" value="DBH-like"/>
</dbReference>
<gene>
    <name evidence="2" type="ORF">SAMN04487931_10712</name>
</gene>
<dbReference type="InterPro" id="IPR045266">
    <property type="entry name" value="DOH_DOMON"/>
</dbReference>
<reference evidence="3" key="1">
    <citation type="submission" date="2016-10" db="EMBL/GenBank/DDBJ databases">
        <authorList>
            <person name="Varghese N."/>
            <person name="Submissions S."/>
        </authorList>
    </citation>
    <scope>NUCLEOTIDE SEQUENCE [LARGE SCALE GENOMIC DNA]</scope>
    <source>
        <strain evidence="3">DSM 3384</strain>
    </source>
</reference>
<dbReference type="GO" id="GO:0005615">
    <property type="term" value="C:extracellular space"/>
    <property type="evidence" value="ECO:0007669"/>
    <property type="project" value="TreeGrafter"/>
</dbReference>
<sequence>MTKNYFIISIAATVFFLSLLPLYAMDYQHTLEVKDMQFSWTIEGEQIHVQMSAKTTGWVAVGFDPEKAMQGANIIIGAVKEGKFKVEDHYGNRKRGHKSDEEMGGKNDVLNPAGSEADGITTISFSLPLDTGDAYDKPIKQEGTTKVMLAYGAGKDSFRNRHPFRTIYEINFSTGENKKIK</sequence>
<dbReference type="EMBL" id="FNLL01000007">
    <property type="protein sequence ID" value="SDU34643.1"/>
    <property type="molecule type" value="Genomic_DNA"/>
</dbReference>
<evidence type="ECO:0000259" key="1">
    <source>
        <dbReference type="PROSITE" id="PS50836"/>
    </source>
</evidence>